<evidence type="ECO:0000256" key="1">
    <source>
        <dbReference type="ARBA" id="ARBA00022729"/>
    </source>
</evidence>
<dbReference type="PROSITE" id="PS51257">
    <property type="entry name" value="PROKAR_LIPOPROTEIN"/>
    <property type="match status" value="1"/>
</dbReference>
<evidence type="ECO:0000313" key="2">
    <source>
        <dbReference type="EMBL" id="EHR79293.1"/>
    </source>
</evidence>
<gene>
    <name evidence="2" type="ORF">OCC_01017</name>
</gene>
<dbReference type="CDD" id="cd13683">
    <property type="entry name" value="PBP2_TRAP_DctP6_7"/>
    <property type="match status" value="1"/>
</dbReference>
<proteinExistence type="predicted"/>
<dbReference type="PANTHER" id="PTHR33376">
    <property type="match status" value="1"/>
</dbReference>
<sequence>MLQRISFGKNLAFGLIALVTLSLVAGCIGGETQATGAQTSAPAETYELKMATFYLAGDPGFEIAQHFADEVEKMSNGRIKIEVYQAGELGFPVTEIVDSTANGVVDIAIFYSSYLASQDPVLALAGGKPGPISNPYELFYQVKAVEDLVQKSFEKFGVVYIGPMIYGEPEILVSTKPITKLDDVKGMILRSSGLAAVFYNTLGAQAMMMASGELYQALQLGTIDGLEWTDYAADYKMGFHEVAKYIVEPTKGVNLHSEAAVHAFLIVNPEVWNKLPDDLKEIIKVANMETYLWGSYYVNTLNREYRQKWIDAGATLVKLPPEDNQKIIETAVQLHIEYAKKSPEAQEYVKRLVKVWRDLGYEEWANALEAALG</sequence>
<dbReference type="RefSeq" id="WP_004067132.1">
    <property type="nucleotide sequence ID" value="NC_022084.1"/>
</dbReference>
<protein>
    <submittedName>
        <fullName evidence="2">C4-dicarboxylate ABC transporter substrate-binding protein</fullName>
    </submittedName>
</protein>
<evidence type="ECO:0000313" key="3">
    <source>
        <dbReference type="Proteomes" id="UP000015502"/>
    </source>
</evidence>
<keyword evidence="3" id="KW-1185">Reference proteome</keyword>
<dbReference type="STRING" id="523849.OCC_01017"/>
<dbReference type="PANTHER" id="PTHR33376:SF5">
    <property type="entry name" value="EXTRACYTOPLASMIC SOLUTE RECEPTOR PROTEIN"/>
    <property type="match status" value="1"/>
</dbReference>
<dbReference type="InterPro" id="IPR038404">
    <property type="entry name" value="TRAP_DctP_sf"/>
</dbReference>
<dbReference type="GO" id="GO:0055085">
    <property type="term" value="P:transmembrane transport"/>
    <property type="evidence" value="ECO:0007669"/>
    <property type="project" value="InterPro"/>
</dbReference>
<dbReference type="OrthoDB" id="89039at2157"/>
<organism evidence="2 3">
    <name type="scientific">Thermococcus litoralis (strain ATCC 51850 / DSM 5473 / JCM 8560 / NS-C)</name>
    <dbReference type="NCBI Taxonomy" id="523849"/>
    <lineage>
        <taxon>Archaea</taxon>
        <taxon>Methanobacteriati</taxon>
        <taxon>Methanobacteriota</taxon>
        <taxon>Thermococci</taxon>
        <taxon>Thermococcales</taxon>
        <taxon>Thermococcaceae</taxon>
        <taxon>Thermococcus</taxon>
    </lineage>
</organism>
<dbReference type="Pfam" id="PF03480">
    <property type="entry name" value="DctP"/>
    <property type="match status" value="1"/>
</dbReference>
<dbReference type="EMBL" id="CP006670">
    <property type="protein sequence ID" value="EHR79293.1"/>
    <property type="molecule type" value="Genomic_DNA"/>
</dbReference>
<dbReference type="Proteomes" id="UP000015502">
    <property type="component" value="Chromosome"/>
</dbReference>
<dbReference type="Gene3D" id="3.40.190.170">
    <property type="entry name" value="Bacterial extracellular solute-binding protein, family 7"/>
    <property type="match status" value="1"/>
</dbReference>
<dbReference type="AlphaFoldDB" id="H3ZL90"/>
<dbReference type="GeneID" id="16550457"/>
<name>H3ZL90_THELN</name>
<dbReference type="HOGENOM" id="CLU_036176_0_0_2"/>
<dbReference type="InterPro" id="IPR018389">
    <property type="entry name" value="DctP_fam"/>
</dbReference>
<dbReference type="NCBIfam" id="NF037995">
    <property type="entry name" value="TRAP_S1"/>
    <property type="match status" value="1"/>
</dbReference>
<reference evidence="2 3" key="1">
    <citation type="journal article" date="2012" name="J. Bacteriol.">
        <title>Genome sequence of the model hyperthermophilic archaeon Thermococcus litoralis NS-C.</title>
        <authorList>
            <person name="Gardner A.F."/>
            <person name="Kumar S."/>
            <person name="Perler F.B."/>
        </authorList>
    </citation>
    <scope>NUCLEOTIDE SEQUENCE [LARGE SCALE GENOMIC DNA]</scope>
    <source>
        <strain evidence="3">ATCC 51850 / DSM 5473 / JCM 8560 / NS-C</strain>
    </source>
</reference>
<dbReference type="PaxDb" id="523849-OCC_01017"/>
<accession>H3ZL90</accession>
<keyword evidence="1" id="KW-0732">Signal</keyword>
<dbReference type="KEGG" id="tlt:OCC_01017"/>